<evidence type="ECO:0000313" key="3">
    <source>
        <dbReference type="EMBL" id="ERJ98479.1"/>
    </source>
</evidence>
<dbReference type="EMBL" id="AVQI01000080">
    <property type="protein sequence ID" value="ERJ98479.1"/>
    <property type="molecule type" value="Genomic_DNA"/>
</dbReference>
<dbReference type="STRING" id="1125725.HMPREF1325_1690"/>
<gene>
    <name evidence="3" type="ORF">HMPREF0860_0281</name>
    <name evidence="2" type="ORF">HMPREF1325_1690</name>
</gene>
<accession>U2M9U3</accession>
<comment type="caution">
    <text evidence="2">The sequence shown here is derived from an EMBL/GenBank/DDBJ whole genome shotgun (WGS) entry which is preliminary data.</text>
</comment>
<keyword evidence="5" id="KW-1185">Reference proteome</keyword>
<dbReference type="PATRIC" id="fig|1125725.3.peg.2440"/>
<evidence type="ECO:0000256" key="1">
    <source>
        <dbReference type="SAM" id="SignalP"/>
    </source>
</evidence>
<dbReference type="Proteomes" id="UP000016646">
    <property type="component" value="Unassembled WGS sequence"/>
</dbReference>
<dbReference type="RefSeq" id="WP_021331451.1">
    <property type="nucleotide sequence ID" value="NZ_AUZJ01000066.1"/>
</dbReference>
<evidence type="ECO:0000313" key="2">
    <source>
        <dbReference type="EMBL" id="ERF59560.1"/>
    </source>
</evidence>
<evidence type="ECO:0008006" key="6">
    <source>
        <dbReference type="Google" id="ProtNLM"/>
    </source>
</evidence>
<evidence type="ECO:0000313" key="5">
    <source>
        <dbReference type="Proteomes" id="UP000016646"/>
    </source>
</evidence>
<evidence type="ECO:0000313" key="4">
    <source>
        <dbReference type="Proteomes" id="UP000016412"/>
    </source>
</evidence>
<sequence>MRALRAALLFAALASFVSCTKKSSEAIRLDTSEPLALAPDISWAVVLDPYAAYRLTSSWNAAAAGYCRKGDILQVTGKAALKESGVWYKFQDGWLPESAVTIYSNRYRAESAAEKLK</sequence>
<keyword evidence="1" id="KW-0732">Signal</keyword>
<organism evidence="2 4">
    <name type="scientific">Treponema socranskii subsp. socranskii VPI DR56BR1116 = ATCC 35536</name>
    <dbReference type="NCBI Taxonomy" id="1125725"/>
    <lineage>
        <taxon>Bacteria</taxon>
        <taxon>Pseudomonadati</taxon>
        <taxon>Spirochaetota</taxon>
        <taxon>Spirochaetia</taxon>
        <taxon>Spirochaetales</taxon>
        <taxon>Treponemataceae</taxon>
        <taxon>Treponema</taxon>
    </lineage>
</organism>
<feature type="chain" id="PRO_5004632452" description="Lipoprotein" evidence="1">
    <location>
        <begin position="21"/>
        <end position="117"/>
    </location>
</feature>
<dbReference type="eggNOG" id="ENOG5031CVZ">
    <property type="taxonomic scope" value="Bacteria"/>
</dbReference>
<proteinExistence type="predicted"/>
<dbReference type="Proteomes" id="UP000016412">
    <property type="component" value="Unassembled WGS sequence"/>
</dbReference>
<protein>
    <recommendedName>
        <fullName evidence="6">Lipoprotein</fullName>
    </recommendedName>
</protein>
<dbReference type="AlphaFoldDB" id="U2M9U3"/>
<dbReference type="PROSITE" id="PS51257">
    <property type="entry name" value="PROKAR_LIPOPROTEIN"/>
    <property type="match status" value="1"/>
</dbReference>
<feature type="signal peptide" evidence="1">
    <location>
        <begin position="1"/>
        <end position="20"/>
    </location>
</feature>
<reference evidence="4 5" key="1">
    <citation type="submission" date="2013-08" db="EMBL/GenBank/DDBJ databases">
        <authorList>
            <person name="Durkin A.S."/>
            <person name="Haft D.R."/>
            <person name="McCorrison J."/>
            <person name="Torralba M."/>
            <person name="Gillis M."/>
            <person name="Haft D.H."/>
            <person name="Methe B."/>
            <person name="Sutton G."/>
            <person name="Nelson K.E."/>
        </authorList>
    </citation>
    <scope>NUCLEOTIDE SEQUENCE [LARGE SCALE GENOMIC DNA]</scope>
    <source>
        <strain evidence="3 5">ATCC 35536</strain>
        <strain evidence="2 4">VPI DR56BR1116</strain>
    </source>
</reference>
<name>U2M9U3_TRESO</name>
<dbReference type="EMBL" id="AUZJ01000066">
    <property type="protein sequence ID" value="ERF59560.1"/>
    <property type="molecule type" value="Genomic_DNA"/>
</dbReference>
<dbReference type="OrthoDB" id="361398at2"/>